<dbReference type="EMBL" id="CADIKM010000012">
    <property type="protein sequence ID" value="CAB3790035.1"/>
    <property type="molecule type" value="Genomic_DNA"/>
</dbReference>
<evidence type="ECO:0000313" key="1">
    <source>
        <dbReference type="EMBL" id="CAB3790035.1"/>
    </source>
</evidence>
<dbReference type="AlphaFoldDB" id="A0A6S7B756"/>
<keyword evidence="2" id="KW-1185">Reference proteome</keyword>
<protein>
    <submittedName>
        <fullName evidence="1">Putative MFS-type transporter YfcJ</fullName>
    </submittedName>
</protein>
<reference evidence="1 2" key="1">
    <citation type="submission" date="2020-04" db="EMBL/GenBank/DDBJ databases">
        <authorList>
            <person name="De Canck E."/>
        </authorList>
    </citation>
    <scope>NUCLEOTIDE SEQUENCE [LARGE SCALE GENOMIC DNA]</scope>
    <source>
        <strain evidence="1 2">LMG 28138</strain>
    </source>
</reference>
<name>A0A6S7B756_9BURK</name>
<evidence type="ECO:0000313" key="2">
    <source>
        <dbReference type="Proteomes" id="UP000494115"/>
    </source>
</evidence>
<organism evidence="1 2">
    <name type="scientific">Pararobbsia alpina</name>
    <dbReference type="NCBI Taxonomy" id="621374"/>
    <lineage>
        <taxon>Bacteria</taxon>
        <taxon>Pseudomonadati</taxon>
        <taxon>Pseudomonadota</taxon>
        <taxon>Betaproteobacteria</taxon>
        <taxon>Burkholderiales</taxon>
        <taxon>Burkholderiaceae</taxon>
        <taxon>Pararobbsia</taxon>
    </lineage>
</organism>
<dbReference type="Proteomes" id="UP000494115">
    <property type="component" value="Unassembled WGS sequence"/>
</dbReference>
<proteinExistence type="predicted"/>
<gene>
    <name evidence="1" type="primary">yfcJ_2</name>
    <name evidence="1" type="ORF">LMG28138_02900</name>
</gene>
<accession>A0A6S7B756</accession>
<sequence>MRIVFGHLPDRIGGYRVTLWSLAIEAIGQAELWAAPYEIVALGGRLSPALAARWSFRC</sequence>